<protein>
    <submittedName>
        <fullName evidence="2">Uncharacterized protein</fullName>
    </submittedName>
</protein>
<evidence type="ECO:0000313" key="2">
    <source>
        <dbReference type="WBParaSite" id="PS1159_v2.g10157.t1"/>
    </source>
</evidence>
<sequence>NREKSLLLIYALRKETHEPVPAEELKEKLEKLLPQLKTSQNLNIENISLPPVSSKLHVTNGDIMLFVAAGILILATCIACIFCLRFCKRRKTLEKSEGEYMVDAESNGPRPYNVELISRRTAQNVLAGRELPNPFEEVKLSSQSRASLLTSSGMIFNDGQLDRSLPSIFSASQHESADSRSPGHNQPQNSS</sequence>
<dbReference type="Proteomes" id="UP000887580">
    <property type="component" value="Unplaced"/>
</dbReference>
<evidence type="ECO:0000313" key="1">
    <source>
        <dbReference type="Proteomes" id="UP000887580"/>
    </source>
</evidence>
<name>A0AC35ER95_9BILA</name>
<accession>A0AC35ER95</accession>
<organism evidence="1 2">
    <name type="scientific">Panagrolaimus sp. PS1159</name>
    <dbReference type="NCBI Taxonomy" id="55785"/>
    <lineage>
        <taxon>Eukaryota</taxon>
        <taxon>Metazoa</taxon>
        <taxon>Ecdysozoa</taxon>
        <taxon>Nematoda</taxon>
        <taxon>Chromadorea</taxon>
        <taxon>Rhabditida</taxon>
        <taxon>Tylenchina</taxon>
        <taxon>Panagrolaimomorpha</taxon>
        <taxon>Panagrolaimoidea</taxon>
        <taxon>Panagrolaimidae</taxon>
        <taxon>Panagrolaimus</taxon>
    </lineage>
</organism>
<dbReference type="WBParaSite" id="PS1159_v2.g10157.t1">
    <property type="protein sequence ID" value="PS1159_v2.g10157.t1"/>
    <property type="gene ID" value="PS1159_v2.g10157"/>
</dbReference>
<reference evidence="2" key="1">
    <citation type="submission" date="2022-11" db="UniProtKB">
        <authorList>
            <consortium name="WormBaseParasite"/>
        </authorList>
    </citation>
    <scope>IDENTIFICATION</scope>
</reference>
<proteinExistence type="predicted"/>